<gene>
    <name evidence="1" type="ORF">LOK49_LG14G00645</name>
</gene>
<reference evidence="1 2" key="1">
    <citation type="journal article" date="2022" name="Plant J.">
        <title>Chromosome-level genome of Camellia lanceoleosa provides a valuable resource for understanding genome evolution and self-incompatibility.</title>
        <authorList>
            <person name="Gong W."/>
            <person name="Xiao S."/>
            <person name="Wang L."/>
            <person name="Liao Z."/>
            <person name="Chang Y."/>
            <person name="Mo W."/>
            <person name="Hu G."/>
            <person name="Li W."/>
            <person name="Zhao G."/>
            <person name="Zhu H."/>
            <person name="Hu X."/>
            <person name="Ji K."/>
            <person name="Xiang X."/>
            <person name="Song Q."/>
            <person name="Yuan D."/>
            <person name="Jin S."/>
            <person name="Zhang L."/>
        </authorList>
    </citation>
    <scope>NUCLEOTIDE SEQUENCE [LARGE SCALE GENOMIC DNA]</scope>
    <source>
        <strain evidence="1">SQ_2022a</strain>
    </source>
</reference>
<accession>A0ACC0FAZ7</accession>
<comment type="caution">
    <text evidence="1">The sequence shown here is derived from an EMBL/GenBank/DDBJ whole genome shotgun (WGS) entry which is preliminary data.</text>
</comment>
<keyword evidence="2" id="KW-1185">Reference proteome</keyword>
<dbReference type="EMBL" id="CM045772">
    <property type="protein sequence ID" value="KAI7985522.1"/>
    <property type="molecule type" value="Genomic_DNA"/>
</dbReference>
<name>A0ACC0FAZ7_9ERIC</name>
<sequence length="441" mass="49901">MLDTTKKWEQLATDLAEKTFTGQPSFQNGLPSLIAFPSGCNTANCLIRIHCYKVVGKSGPHKVKVIFFSETGERASPFVRQAALNYWPYSAFAFVPWREEESSFWWNVYPLADLVYFRDLLNAQLPQLRSVTSMELGCDARGYSRAGNETAIWYCVILVGRSSSELNKMRATLRRIQEALSTVDNDQPSSLAAVALKEKRLTFTWLDGEAQQRYWFFHTQTENSYETCGPRRDITDIPQLIIVRYKRNATKDSIKIEEKKPKNMLEAFLNDDVDPASQLVARYNGSEESSEIIEWISQIIEDGDSRELPFFRAKTPALVPEDADPIWSVGAKTILSKGTGMKQRIGSIMNGIHNRLGDPRIGPVLLLGALMSFGGIWLQRSQSTHPSQSNNQTQPSKKDDEDRPNQRRKKRVVSNQDCPPSITDTEPKDAYQMPLSDSDSE</sequence>
<evidence type="ECO:0000313" key="2">
    <source>
        <dbReference type="Proteomes" id="UP001060215"/>
    </source>
</evidence>
<organism evidence="1 2">
    <name type="scientific">Camellia lanceoleosa</name>
    <dbReference type="NCBI Taxonomy" id="1840588"/>
    <lineage>
        <taxon>Eukaryota</taxon>
        <taxon>Viridiplantae</taxon>
        <taxon>Streptophyta</taxon>
        <taxon>Embryophyta</taxon>
        <taxon>Tracheophyta</taxon>
        <taxon>Spermatophyta</taxon>
        <taxon>Magnoliopsida</taxon>
        <taxon>eudicotyledons</taxon>
        <taxon>Gunneridae</taxon>
        <taxon>Pentapetalae</taxon>
        <taxon>asterids</taxon>
        <taxon>Ericales</taxon>
        <taxon>Theaceae</taxon>
        <taxon>Camellia</taxon>
    </lineage>
</organism>
<evidence type="ECO:0000313" key="1">
    <source>
        <dbReference type="EMBL" id="KAI7985522.1"/>
    </source>
</evidence>
<protein>
    <submittedName>
        <fullName evidence="1">Uncharacterized protein</fullName>
    </submittedName>
</protein>
<dbReference type="Proteomes" id="UP001060215">
    <property type="component" value="Chromosome 15"/>
</dbReference>
<proteinExistence type="predicted"/>